<dbReference type="CDD" id="cd05471">
    <property type="entry name" value="pepsin_like"/>
    <property type="match status" value="1"/>
</dbReference>
<dbReference type="SUPFAM" id="SSF50630">
    <property type="entry name" value="Acid proteases"/>
    <property type="match status" value="1"/>
</dbReference>
<dbReference type="InterPro" id="IPR021109">
    <property type="entry name" value="Peptidase_aspartic_dom_sf"/>
</dbReference>
<keyword evidence="3" id="KW-0732">Signal</keyword>
<evidence type="ECO:0000313" key="5">
    <source>
        <dbReference type="EMBL" id="KAK8240588.1"/>
    </source>
</evidence>
<accession>A0ABR1YXA0</accession>
<dbReference type="Pfam" id="PF00026">
    <property type="entry name" value="Asp"/>
    <property type="match status" value="1"/>
</dbReference>
<dbReference type="PROSITE" id="PS51767">
    <property type="entry name" value="PEPTIDASE_A1"/>
    <property type="match status" value="1"/>
</dbReference>
<feature type="chain" id="PRO_5047442882" evidence="3">
    <location>
        <begin position="18"/>
        <end position="401"/>
    </location>
</feature>
<comment type="similarity">
    <text evidence="1">Belongs to the peptidase A1 family.</text>
</comment>
<sequence length="401" mass="43985">MFQLFQISLLLSVGVRATVLKIPVEWASANDPTSPANSQRPQLSRQQQSPIGVDRRPRRQTLQDDSQLVLELDVGTPAQKVRLVPDLTSNIFVVPTAACHTKARKANRDCESSGTFNSTLSSTYLRGPSIPELPWREATFRGNLARDVISFGSNSTFNKSFTEASVVHSKRKSRSAGSHGVFGLKLGRSFADSDTLFQGMFDAGHLDSKVFGVELPHGQKSGQLTLGGLDHGLTLNDVNMIPAIQSGNLGWAVEAKYLVHISDGFYLTTHLENCTAELDFNFPGFAFPRPFLQEILTALGSPPDAGFTAETITFPCDYRMQMPEIAIGLGQNGYRLDAFDYAFETEDDKSGKSMCAVRIHSASALPAHRGCMIVGREFFSAHYSVFDVESMKVGFIKQSDF</sequence>
<dbReference type="InterPro" id="IPR033121">
    <property type="entry name" value="PEPTIDASE_A1"/>
</dbReference>
<evidence type="ECO:0000256" key="2">
    <source>
        <dbReference type="SAM" id="MobiDB-lite"/>
    </source>
</evidence>
<dbReference type="Proteomes" id="UP001492380">
    <property type="component" value="Unassembled WGS sequence"/>
</dbReference>
<dbReference type="PANTHER" id="PTHR47966:SF51">
    <property type="entry name" value="BETA-SITE APP-CLEAVING ENZYME, ISOFORM A-RELATED"/>
    <property type="match status" value="1"/>
</dbReference>
<keyword evidence="6" id="KW-1185">Reference proteome</keyword>
<protein>
    <submittedName>
        <fullName evidence="5">Aspartic peptidase domain-containing protein</fullName>
    </submittedName>
</protein>
<gene>
    <name evidence="5" type="ORF">HDK90DRAFT_188507</name>
</gene>
<comment type="caution">
    <text evidence="5">The sequence shown here is derived from an EMBL/GenBank/DDBJ whole genome shotgun (WGS) entry which is preliminary data.</text>
</comment>
<feature type="signal peptide" evidence="3">
    <location>
        <begin position="1"/>
        <end position="17"/>
    </location>
</feature>
<reference evidence="5 6" key="1">
    <citation type="submission" date="2024-04" db="EMBL/GenBank/DDBJ databases">
        <title>Phyllosticta paracitricarpa is synonymous to the EU quarantine fungus P. citricarpa based on phylogenomic analyses.</title>
        <authorList>
            <consortium name="Lawrence Berkeley National Laboratory"/>
            <person name="Van Ingen-Buijs V.A."/>
            <person name="Van Westerhoven A.C."/>
            <person name="Haridas S."/>
            <person name="Skiadas P."/>
            <person name="Martin F."/>
            <person name="Groenewald J.Z."/>
            <person name="Crous P.W."/>
            <person name="Seidl M.F."/>
        </authorList>
    </citation>
    <scope>NUCLEOTIDE SEQUENCE [LARGE SCALE GENOMIC DNA]</scope>
    <source>
        <strain evidence="5 6">CBS 123374</strain>
    </source>
</reference>
<evidence type="ECO:0000256" key="1">
    <source>
        <dbReference type="ARBA" id="ARBA00007447"/>
    </source>
</evidence>
<dbReference type="EMBL" id="JBBWRZ010000003">
    <property type="protein sequence ID" value="KAK8240588.1"/>
    <property type="molecule type" value="Genomic_DNA"/>
</dbReference>
<evidence type="ECO:0000313" key="6">
    <source>
        <dbReference type="Proteomes" id="UP001492380"/>
    </source>
</evidence>
<dbReference type="PANTHER" id="PTHR47966">
    <property type="entry name" value="BETA-SITE APP-CLEAVING ENZYME, ISOFORM A-RELATED"/>
    <property type="match status" value="1"/>
</dbReference>
<name>A0ABR1YXA0_9PEZI</name>
<feature type="compositionally biased region" description="Low complexity" evidence="2">
    <location>
        <begin position="38"/>
        <end position="50"/>
    </location>
</feature>
<feature type="domain" description="Peptidase A1" evidence="4">
    <location>
        <begin position="68"/>
        <end position="396"/>
    </location>
</feature>
<proteinExistence type="inferred from homology"/>
<organism evidence="5 6">
    <name type="scientific">Phyllosticta capitalensis</name>
    <dbReference type="NCBI Taxonomy" id="121624"/>
    <lineage>
        <taxon>Eukaryota</taxon>
        <taxon>Fungi</taxon>
        <taxon>Dikarya</taxon>
        <taxon>Ascomycota</taxon>
        <taxon>Pezizomycotina</taxon>
        <taxon>Dothideomycetes</taxon>
        <taxon>Dothideomycetes incertae sedis</taxon>
        <taxon>Botryosphaeriales</taxon>
        <taxon>Phyllostictaceae</taxon>
        <taxon>Phyllosticta</taxon>
    </lineage>
</organism>
<dbReference type="InterPro" id="IPR034164">
    <property type="entry name" value="Pepsin-like_dom"/>
</dbReference>
<evidence type="ECO:0000259" key="4">
    <source>
        <dbReference type="PROSITE" id="PS51767"/>
    </source>
</evidence>
<feature type="region of interest" description="Disordered" evidence="2">
    <location>
        <begin position="28"/>
        <end position="60"/>
    </location>
</feature>
<evidence type="ECO:0000256" key="3">
    <source>
        <dbReference type="SAM" id="SignalP"/>
    </source>
</evidence>
<dbReference type="InterPro" id="IPR001461">
    <property type="entry name" value="Aspartic_peptidase_A1"/>
</dbReference>
<dbReference type="Gene3D" id="2.40.70.10">
    <property type="entry name" value="Acid Proteases"/>
    <property type="match status" value="2"/>
</dbReference>